<dbReference type="Proteomes" id="UP000179024">
    <property type="component" value="Unassembled WGS sequence"/>
</dbReference>
<sequence length="282" mass="30875">MINTEPQLNITSPKDFLSPRTQATTFDEYREWARILNGPPAEHREQLTRSLDGLGAATGRFDLVAAQCDAVLSGSAEVIRGADPGAEFARAYGAYLAHSLRVWTDLEVGPADSLIDMIRAKSIKRDKKYASGSANKARTVVPTIAGHFSDVERFDGVTGKSLADVLAKLREEMAELREALGSLSLDSQSTRLPLRRRDNLVDWYRDRSRVKVEKFDPVTAVKGEIADIAIIGASVARFFGPATEAQLQATLDRIQLQVNQKHAKHEQRALNPGKPSVSPVAA</sequence>
<evidence type="ECO:0000256" key="1">
    <source>
        <dbReference type="SAM" id="Coils"/>
    </source>
</evidence>
<reference evidence="3 4" key="1">
    <citation type="journal article" date="2016" name="Nat. Commun.">
        <title>Thousands of microbial genomes shed light on interconnected biogeochemical processes in an aquifer system.</title>
        <authorList>
            <person name="Anantharaman K."/>
            <person name="Brown C.T."/>
            <person name="Hug L.A."/>
            <person name="Sharon I."/>
            <person name="Castelle C.J."/>
            <person name="Probst A.J."/>
            <person name="Thomas B.C."/>
            <person name="Singh A."/>
            <person name="Wilkins M.J."/>
            <person name="Karaoz U."/>
            <person name="Brodie E.L."/>
            <person name="Williams K.H."/>
            <person name="Hubbard S.S."/>
            <person name="Banfield J.F."/>
        </authorList>
    </citation>
    <scope>NUCLEOTIDE SEQUENCE [LARGE SCALE GENOMIC DNA]</scope>
</reference>
<keyword evidence="1" id="KW-0175">Coiled coil</keyword>
<evidence type="ECO:0000313" key="3">
    <source>
        <dbReference type="EMBL" id="OGK39376.1"/>
    </source>
</evidence>
<proteinExistence type="predicted"/>
<gene>
    <name evidence="3" type="ORF">A3F34_00950</name>
</gene>
<feature type="coiled-coil region" evidence="1">
    <location>
        <begin position="159"/>
        <end position="186"/>
    </location>
</feature>
<evidence type="ECO:0000256" key="2">
    <source>
        <dbReference type="SAM" id="MobiDB-lite"/>
    </source>
</evidence>
<evidence type="ECO:0000313" key="4">
    <source>
        <dbReference type="Proteomes" id="UP000179024"/>
    </source>
</evidence>
<name>A0A1F7I7N3_9BACT</name>
<dbReference type="AlphaFoldDB" id="A0A1F7I7N3"/>
<organism evidence="3 4">
    <name type="scientific">Candidatus Roizmanbacteria bacterium RIFCSPHIGHO2_12_FULL_44_10</name>
    <dbReference type="NCBI Taxonomy" id="1802054"/>
    <lineage>
        <taxon>Bacteria</taxon>
        <taxon>Candidatus Roizmaniibacteriota</taxon>
    </lineage>
</organism>
<feature type="region of interest" description="Disordered" evidence="2">
    <location>
        <begin position="262"/>
        <end position="282"/>
    </location>
</feature>
<comment type="caution">
    <text evidence="3">The sequence shown here is derived from an EMBL/GenBank/DDBJ whole genome shotgun (WGS) entry which is preliminary data.</text>
</comment>
<protein>
    <submittedName>
        <fullName evidence="3">Uncharacterized protein</fullName>
    </submittedName>
</protein>
<accession>A0A1F7I7N3</accession>
<dbReference type="EMBL" id="MGAE01000020">
    <property type="protein sequence ID" value="OGK39376.1"/>
    <property type="molecule type" value="Genomic_DNA"/>
</dbReference>